<dbReference type="Proteomes" id="UP000054032">
    <property type="component" value="Unassembled WGS sequence"/>
</dbReference>
<reference evidence="1 2" key="1">
    <citation type="journal article" date="2013" name="PLoS Genet.">
        <title>Comparative genome structure, secondary metabolite, and effector coding capacity across Cochliobolus pathogens.</title>
        <authorList>
            <person name="Condon B.J."/>
            <person name="Leng Y."/>
            <person name="Wu D."/>
            <person name="Bushley K.E."/>
            <person name="Ohm R.A."/>
            <person name="Otillar R."/>
            <person name="Martin J."/>
            <person name="Schackwitz W."/>
            <person name="Grimwood J."/>
            <person name="MohdZainudin N."/>
            <person name="Xue C."/>
            <person name="Wang R."/>
            <person name="Manning V.A."/>
            <person name="Dhillon B."/>
            <person name="Tu Z.J."/>
            <person name="Steffenson B.J."/>
            <person name="Salamov A."/>
            <person name="Sun H."/>
            <person name="Lowry S."/>
            <person name="LaButti K."/>
            <person name="Han J."/>
            <person name="Copeland A."/>
            <person name="Lindquist E."/>
            <person name="Barry K."/>
            <person name="Schmutz J."/>
            <person name="Baker S.E."/>
            <person name="Ciuffetti L.M."/>
            <person name="Grigoriev I.V."/>
            <person name="Zhong S."/>
            <person name="Turgeon B.G."/>
        </authorList>
    </citation>
    <scope>NUCLEOTIDE SEQUENCE [LARGE SCALE GENOMIC DNA]</scope>
    <source>
        <strain evidence="1 2">ATCC 44560</strain>
    </source>
</reference>
<dbReference type="OrthoDB" id="3639251at2759"/>
<sequence length="59" mass="6895">DIFVLSWVTFGYYIRLLDSGDITNAYVYGMKEDVNFHGNQYNLLSTFFHLWIPVSRADA</sequence>
<dbReference type="EMBL" id="KI964152">
    <property type="protein sequence ID" value="EUC40603.1"/>
    <property type="molecule type" value="Genomic_DNA"/>
</dbReference>
<name>W6YSU0_COCMI</name>
<dbReference type="KEGG" id="bor:COCMIDRAFT_108379"/>
<dbReference type="AlphaFoldDB" id="W6YSU0"/>
<dbReference type="GeneID" id="19119232"/>
<accession>W6YSU0</accession>
<feature type="non-terminal residue" evidence="1">
    <location>
        <position position="1"/>
    </location>
</feature>
<organism evidence="1 2">
    <name type="scientific">Bipolaris oryzae ATCC 44560</name>
    <dbReference type="NCBI Taxonomy" id="930090"/>
    <lineage>
        <taxon>Eukaryota</taxon>
        <taxon>Fungi</taxon>
        <taxon>Dikarya</taxon>
        <taxon>Ascomycota</taxon>
        <taxon>Pezizomycotina</taxon>
        <taxon>Dothideomycetes</taxon>
        <taxon>Pleosporomycetidae</taxon>
        <taxon>Pleosporales</taxon>
        <taxon>Pleosporineae</taxon>
        <taxon>Pleosporaceae</taxon>
        <taxon>Bipolaris</taxon>
    </lineage>
</organism>
<dbReference type="RefSeq" id="XP_007692881.1">
    <property type="nucleotide sequence ID" value="XM_007694691.1"/>
</dbReference>
<proteinExistence type="predicted"/>
<protein>
    <submittedName>
        <fullName evidence="1">Uncharacterized protein</fullName>
    </submittedName>
</protein>
<evidence type="ECO:0000313" key="1">
    <source>
        <dbReference type="EMBL" id="EUC40603.1"/>
    </source>
</evidence>
<keyword evidence="2" id="KW-1185">Reference proteome</keyword>
<gene>
    <name evidence="1" type="ORF">COCMIDRAFT_108379</name>
</gene>
<evidence type="ECO:0000313" key="2">
    <source>
        <dbReference type="Proteomes" id="UP000054032"/>
    </source>
</evidence>
<dbReference type="HOGENOM" id="CLU_2967135_0_0_1"/>